<proteinExistence type="predicted"/>
<evidence type="ECO:0000313" key="1">
    <source>
        <dbReference type="EMBL" id="ROV60326.1"/>
    </source>
</evidence>
<dbReference type="Proteomes" id="UP000278792">
    <property type="component" value="Unassembled WGS sequence"/>
</dbReference>
<dbReference type="EMBL" id="RKIK01000023">
    <property type="protein sequence ID" value="ROV60326.1"/>
    <property type="molecule type" value="Genomic_DNA"/>
</dbReference>
<evidence type="ECO:0000313" key="2">
    <source>
        <dbReference type="Proteomes" id="UP000278792"/>
    </source>
</evidence>
<comment type="caution">
    <text evidence="1">The sequence shown here is derived from an EMBL/GenBank/DDBJ whole genome shotgun (WGS) entry which is preliminary data.</text>
</comment>
<accession>A0A3N3E0X3</accession>
<dbReference type="AlphaFoldDB" id="A0A3N3E0X3"/>
<organism evidence="1 2">
    <name type="scientific">Vibrio ponticus</name>
    <dbReference type="NCBI Taxonomy" id="265668"/>
    <lineage>
        <taxon>Bacteria</taxon>
        <taxon>Pseudomonadati</taxon>
        <taxon>Pseudomonadota</taxon>
        <taxon>Gammaproteobacteria</taxon>
        <taxon>Vibrionales</taxon>
        <taxon>Vibrionaceae</taxon>
        <taxon>Vibrio</taxon>
    </lineage>
</organism>
<reference evidence="1 2" key="1">
    <citation type="submission" date="2018-11" db="EMBL/GenBank/DDBJ databases">
        <title>Vibrio ponticus strain CAIM 1751 pathogenic for the snapper Lutjanus guttatus.</title>
        <authorList>
            <person name="Soto-Rodriguez S."/>
            <person name="Lozano-Olvera R."/>
            <person name="Gomez-Gil B."/>
        </authorList>
    </citation>
    <scope>NUCLEOTIDE SEQUENCE [LARGE SCALE GENOMIC DNA]</scope>
    <source>
        <strain evidence="1 2">CAIM 1751</strain>
    </source>
</reference>
<gene>
    <name evidence="1" type="ORF">EGH82_09830</name>
</gene>
<dbReference type="RefSeq" id="WP_123781943.1">
    <property type="nucleotide sequence ID" value="NZ_RKIK01000023.1"/>
</dbReference>
<name>A0A3N3E0X3_9VIBR</name>
<protein>
    <submittedName>
        <fullName evidence="1">Uncharacterized protein</fullName>
    </submittedName>
</protein>
<sequence>MSIKESDWKVFCEIKKEAIQLYCARQLNEIIETITDESQPAGERFHFMCRYSKTSEKQMKFIFDGHSRNKAFIQLMLMCEENLVAEAQFERLSDELKKEIMALLERRA</sequence>